<protein>
    <recommendedName>
        <fullName evidence="5">Transcription factor domain-containing protein</fullName>
    </recommendedName>
</protein>
<name>A0A423XFJ3_9PEZI</name>
<feature type="compositionally biased region" description="Basic and acidic residues" evidence="2">
    <location>
        <begin position="93"/>
        <end position="102"/>
    </location>
</feature>
<organism evidence="3 4">
    <name type="scientific">Cytospora leucostoma</name>
    <dbReference type="NCBI Taxonomy" id="1230097"/>
    <lineage>
        <taxon>Eukaryota</taxon>
        <taxon>Fungi</taxon>
        <taxon>Dikarya</taxon>
        <taxon>Ascomycota</taxon>
        <taxon>Pezizomycotina</taxon>
        <taxon>Sordariomycetes</taxon>
        <taxon>Sordariomycetidae</taxon>
        <taxon>Diaporthales</taxon>
        <taxon>Cytosporaceae</taxon>
        <taxon>Cytospora</taxon>
    </lineage>
</organism>
<sequence>MFRDESSQVIKKANARARKGTSPPDNTAIPPDHGVLTPTTSQRSPTGSDPSTSPERLPRTSTISSASTAEPRKQQDAVIPRRQWSHPSSSPKLDNEGSEVGKDRECREVLAKGRGKPPPLDVLGPLSYSLSPSFQERGLNLFVGRYITMSENLAHHRYDFVLDLWQPSTSDPEQDPVLAGVTAVGLVGVAEMNRSNQVLDAARRSYGKALYLTNAALRNPDEAVKDTTMLSVLILGLFELVGGSRTRGIESWQKHLNGAAALARMRGMGQFRRPAGIRLFFMLTQNTMISCIQNELPMPRDLLEMREQLGAMLGSREQPGYEVCTAMYKILQLRYDIKQGIVPDLEEMLDRFTDAEDHFERVISNFPEAWQYRRYRLAQRSRPGFFNNIYHVYPSLQIARVWNGLRTCRLLILETMVEDLRERFLRVPVGLVPKRHQYEYQKAKFKMEMIASAILASVPQHFGLADTVDDNQDALAPLTSADDLWSQIPESNWAAELGSGSETCDSGGTDDEDNYCRSPSLHNPMQAKDAEARAERFMLLSSVTNNIVWPLYLVGMSSASSTSMRAFAVERLHAIHAETGVVQAGELAGVVATHGRSTETQGQSPKACEPTYNSWKNQYAEDSQRTTMLPV</sequence>
<dbReference type="PANTHER" id="PTHR38791">
    <property type="entry name" value="ZN(II)2CYS6 TRANSCRIPTION FACTOR (EUROFUNG)-RELATED-RELATED"/>
    <property type="match status" value="1"/>
</dbReference>
<evidence type="ECO:0000256" key="2">
    <source>
        <dbReference type="SAM" id="MobiDB-lite"/>
    </source>
</evidence>
<dbReference type="STRING" id="1230097.A0A423XFJ3"/>
<evidence type="ECO:0000256" key="1">
    <source>
        <dbReference type="ARBA" id="ARBA00023242"/>
    </source>
</evidence>
<comment type="caution">
    <text evidence="3">The sequence shown here is derived from an EMBL/GenBank/DDBJ whole genome shotgun (WGS) entry which is preliminary data.</text>
</comment>
<dbReference type="InterPro" id="IPR053175">
    <property type="entry name" value="DHMBA_Reg_Transcription_Factor"/>
</dbReference>
<keyword evidence="4" id="KW-1185">Reference proteome</keyword>
<gene>
    <name evidence="3" type="ORF">VPNG_03380</name>
</gene>
<feature type="compositionally biased region" description="Polar residues" evidence="2">
    <location>
        <begin position="37"/>
        <end position="68"/>
    </location>
</feature>
<evidence type="ECO:0008006" key="5">
    <source>
        <dbReference type="Google" id="ProtNLM"/>
    </source>
</evidence>
<proteinExistence type="predicted"/>
<keyword evidence="1" id="KW-0539">Nucleus</keyword>
<dbReference type="Proteomes" id="UP000285146">
    <property type="component" value="Unassembled WGS sequence"/>
</dbReference>
<evidence type="ECO:0000313" key="3">
    <source>
        <dbReference type="EMBL" id="ROW14950.1"/>
    </source>
</evidence>
<accession>A0A423XFJ3</accession>
<dbReference type="OrthoDB" id="5429770at2759"/>
<evidence type="ECO:0000313" key="4">
    <source>
        <dbReference type="Proteomes" id="UP000285146"/>
    </source>
</evidence>
<dbReference type="InterPro" id="IPR021858">
    <property type="entry name" value="Fun_TF"/>
</dbReference>
<reference evidence="3 4" key="1">
    <citation type="submission" date="2015-09" db="EMBL/GenBank/DDBJ databases">
        <title>Host preference determinants of Valsa canker pathogens revealed by comparative genomics.</title>
        <authorList>
            <person name="Yin Z."/>
            <person name="Huang L."/>
        </authorList>
    </citation>
    <scope>NUCLEOTIDE SEQUENCE [LARGE SCALE GENOMIC DNA]</scope>
    <source>
        <strain evidence="3 4">SXYLt</strain>
    </source>
</reference>
<dbReference type="EMBL" id="LKEB01000011">
    <property type="protein sequence ID" value="ROW14950.1"/>
    <property type="molecule type" value="Genomic_DNA"/>
</dbReference>
<dbReference type="PANTHER" id="PTHR38791:SF5">
    <property type="entry name" value="TRANSCRIPTION FACTOR DBAG-RELATED"/>
    <property type="match status" value="1"/>
</dbReference>
<dbReference type="AlphaFoldDB" id="A0A423XFJ3"/>
<dbReference type="InParanoid" id="A0A423XFJ3"/>
<dbReference type="Pfam" id="PF11951">
    <property type="entry name" value="Fungal_trans_2"/>
    <property type="match status" value="1"/>
</dbReference>
<feature type="region of interest" description="Disordered" evidence="2">
    <location>
        <begin position="1"/>
        <end position="102"/>
    </location>
</feature>